<evidence type="ECO:0000256" key="1">
    <source>
        <dbReference type="SAM" id="MobiDB-lite"/>
    </source>
</evidence>
<feature type="region of interest" description="Disordered" evidence="1">
    <location>
        <begin position="128"/>
        <end position="163"/>
    </location>
</feature>
<evidence type="ECO:0000313" key="2">
    <source>
        <dbReference type="EMBL" id="TEB28034.1"/>
    </source>
</evidence>
<feature type="compositionally biased region" description="Acidic residues" evidence="1">
    <location>
        <begin position="1201"/>
        <end position="1212"/>
    </location>
</feature>
<accession>A0A4Y7T238</accession>
<feature type="compositionally biased region" description="Acidic residues" evidence="1">
    <location>
        <begin position="1221"/>
        <end position="1245"/>
    </location>
</feature>
<dbReference type="Pfam" id="PF18759">
    <property type="entry name" value="Plavaka"/>
    <property type="match status" value="1"/>
</dbReference>
<name>A0A4Y7T238_COPMI</name>
<comment type="caution">
    <text evidence="2">The sequence shown here is derived from an EMBL/GenBank/DDBJ whole genome shotgun (WGS) entry which is preliminary data.</text>
</comment>
<gene>
    <name evidence="2" type="ORF">FA13DRAFT_1794275</name>
</gene>
<dbReference type="Proteomes" id="UP000298030">
    <property type="component" value="Unassembled WGS sequence"/>
</dbReference>
<dbReference type="OrthoDB" id="2687259at2759"/>
<dbReference type="InterPro" id="IPR041078">
    <property type="entry name" value="Plavaka"/>
</dbReference>
<sequence>MELDGGSWSRACACTKVFYQPNSYSNHVRTCAAHKKGLAKSLENAKDRYAKKKKHKKGKEAIESWYGEDLDVNQVPDTNTDAPGEVGEGADNLPDAPLGRGLRIRAPPQHFKDFSATSAIPFEIPMFGLEIDSPPDSPTAGSSTAPPKSSHAEQHRGVLDASQWKETSKNGFNLYKTYWTLETHPHDPELFLSNSDFQESRGASPIAPQSTEDATTTNPYHPFPNWSSFKLGEWYWSDDGGKSRQSFQRLVNLIGDEDFIPQEIRHTNWKKIDSLLASSEFEDDFSREDGIWERDGSSWKTVSIPVAVPFNSASDNPGAKLFTLEAFRFRPLVPIITSKLQDKSAGEHIHVIPSQLWWARNKATKPIRVYSKLYHSDAFIEAYREVQLLPPEKEEDYLPRCIVGLMFASDETHLTSFGDAQLWPAYMLFGNESKDRRGKSSLKLFEEIAYFQKLPDSFTDWYLAHSGKNTVPDEVMSHLHRETFHAQWAALLDDEFVYAYCHGIVVDCVDKVRRRFYPRILTYAADYPERMKVVGLRAKGGCPCARCLVSADSIPQMGTPGDRKVRTVQKRADDDEKKQRVKKARDLIYGKKNYAVDSAKVEDLLKPTSLTPATNAFSQRLSALGLDIYDAPASDILHEVEIGVWKSLFVHLLRLLEAVGGGKKEILNSRYRQVPTFGRDTIRRFSRNVSDMKQLGARDFEDLLQCALPTFEGLLPDGHNDRIQDLLFAMAHWHALSKLRMHTDTTLQLLDSWTSVLGEAAQSERSPEDHREKEARASRNINPTQSSVSDEGALPTVDSVPVGMGENHEDGLSPRLNSTLLGDVVNYIKRAGTTDSYSTQLSERFHRFPKSRYHRTNKKDIPRQLSAIQTCQARIERLRKQLNPTPDKFNPSEPLAPGCYFIGKSQNQMVNLPHFLRLNSNDLATRDFLAKLKLHLFPRIVAALIWDVSEDVGAYPDDSLERLTAIASSPSNGDMDRIYFHSEAMYRHNIFQIPYVTYDGRQDIDTINPNTLRRDFMCLADNPPASDDPPSGINPPASPPTTPQYLYGRVLGVFHTNVMYHGTGALDLRRRRFDFLWVRWFRTIPDSTADPWASKRLERVTLAPIVERDLWGFLDPSQVLRGVHIIPRFALGPLHDEGSDKIFPKAAQDHLDWSQYYLNRFVDQDMVMRFHDGMAVGHLYSHSCRPSSPQPVQFETPMDVDPPEFDDGDEFGSSDTSTTDSEGESEDDAQYIAEPDSEEDPDIYE</sequence>
<dbReference type="STRING" id="71717.A0A4Y7T238"/>
<feature type="compositionally biased region" description="Polar residues" evidence="1">
    <location>
        <begin position="207"/>
        <end position="219"/>
    </location>
</feature>
<organism evidence="2 3">
    <name type="scientific">Coprinellus micaceus</name>
    <name type="common">Glistening ink-cap mushroom</name>
    <name type="synonym">Coprinus micaceus</name>
    <dbReference type="NCBI Taxonomy" id="71717"/>
    <lineage>
        <taxon>Eukaryota</taxon>
        <taxon>Fungi</taxon>
        <taxon>Dikarya</taxon>
        <taxon>Basidiomycota</taxon>
        <taxon>Agaricomycotina</taxon>
        <taxon>Agaricomycetes</taxon>
        <taxon>Agaricomycetidae</taxon>
        <taxon>Agaricales</taxon>
        <taxon>Agaricineae</taxon>
        <taxon>Psathyrellaceae</taxon>
        <taxon>Coprinellus</taxon>
    </lineage>
</organism>
<protein>
    <submittedName>
        <fullName evidence="2">Uncharacterized protein</fullName>
    </submittedName>
</protein>
<feature type="region of interest" description="Disordered" evidence="1">
    <location>
        <begin position="71"/>
        <end position="95"/>
    </location>
</feature>
<proteinExistence type="predicted"/>
<feature type="region of interest" description="Disordered" evidence="1">
    <location>
        <begin position="1185"/>
        <end position="1245"/>
    </location>
</feature>
<feature type="region of interest" description="Disordered" evidence="1">
    <location>
        <begin position="760"/>
        <end position="815"/>
    </location>
</feature>
<dbReference type="EMBL" id="QPFP01000035">
    <property type="protein sequence ID" value="TEB28034.1"/>
    <property type="molecule type" value="Genomic_DNA"/>
</dbReference>
<feature type="compositionally biased region" description="Basic and acidic residues" evidence="1">
    <location>
        <begin position="765"/>
        <end position="777"/>
    </location>
</feature>
<feature type="compositionally biased region" description="Polar residues" evidence="1">
    <location>
        <begin position="779"/>
        <end position="789"/>
    </location>
</feature>
<reference evidence="2 3" key="1">
    <citation type="journal article" date="2019" name="Nat. Ecol. Evol.">
        <title>Megaphylogeny resolves global patterns of mushroom evolution.</title>
        <authorList>
            <person name="Varga T."/>
            <person name="Krizsan K."/>
            <person name="Foldi C."/>
            <person name="Dima B."/>
            <person name="Sanchez-Garcia M."/>
            <person name="Sanchez-Ramirez S."/>
            <person name="Szollosi G.J."/>
            <person name="Szarkandi J.G."/>
            <person name="Papp V."/>
            <person name="Albert L."/>
            <person name="Andreopoulos W."/>
            <person name="Angelini C."/>
            <person name="Antonin V."/>
            <person name="Barry K.W."/>
            <person name="Bougher N.L."/>
            <person name="Buchanan P."/>
            <person name="Buyck B."/>
            <person name="Bense V."/>
            <person name="Catcheside P."/>
            <person name="Chovatia M."/>
            <person name="Cooper J."/>
            <person name="Damon W."/>
            <person name="Desjardin D."/>
            <person name="Finy P."/>
            <person name="Geml J."/>
            <person name="Haridas S."/>
            <person name="Hughes K."/>
            <person name="Justo A."/>
            <person name="Karasinski D."/>
            <person name="Kautmanova I."/>
            <person name="Kiss B."/>
            <person name="Kocsube S."/>
            <person name="Kotiranta H."/>
            <person name="LaButti K.M."/>
            <person name="Lechner B.E."/>
            <person name="Liimatainen K."/>
            <person name="Lipzen A."/>
            <person name="Lukacs Z."/>
            <person name="Mihaltcheva S."/>
            <person name="Morgado L.N."/>
            <person name="Niskanen T."/>
            <person name="Noordeloos M.E."/>
            <person name="Ohm R.A."/>
            <person name="Ortiz-Santana B."/>
            <person name="Ovrebo C."/>
            <person name="Racz N."/>
            <person name="Riley R."/>
            <person name="Savchenko A."/>
            <person name="Shiryaev A."/>
            <person name="Soop K."/>
            <person name="Spirin V."/>
            <person name="Szebenyi C."/>
            <person name="Tomsovsky M."/>
            <person name="Tulloss R.E."/>
            <person name="Uehling J."/>
            <person name="Grigoriev I.V."/>
            <person name="Vagvolgyi C."/>
            <person name="Papp T."/>
            <person name="Martin F.M."/>
            <person name="Miettinen O."/>
            <person name="Hibbett D.S."/>
            <person name="Nagy L.G."/>
        </authorList>
    </citation>
    <scope>NUCLEOTIDE SEQUENCE [LARGE SCALE GENOMIC DNA]</scope>
    <source>
        <strain evidence="2 3">FP101781</strain>
    </source>
</reference>
<keyword evidence="3" id="KW-1185">Reference proteome</keyword>
<dbReference type="AlphaFoldDB" id="A0A4Y7T238"/>
<feature type="region of interest" description="Disordered" evidence="1">
    <location>
        <begin position="197"/>
        <end position="219"/>
    </location>
</feature>
<evidence type="ECO:0000313" key="3">
    <source>
        <dbReference type="Proteomes" id="UP000298030"/>
    </source>
</evidence>